<feature type="region of interest" description="Disordered" evidence="1">
    <location>
        <begin position="1"/>
        <end position="68"/>
    </location>
</feature>
<dbReference type="InterPro" id="IPR016024">
    <property type="entry name" value="ARM-type_fold"/>
</dbReference>
<evidence type="ECO:0000256" key="1">
    <source>
        <dbReference type="SAM" id="MobiDB-lite"/>
    </source>
</evidence>
<dbReference type="Proteomes" id="UP000008711">
    <property type="component" value="Unassembled WGS sequence"/>
</dbReference>
<evidence type="ECO:0008006" key="4">
    <source>
        <dbReference type="Google" id="ProtNLM"/>
    </source>
</evidence>
<feature type="region of interest" description="Disordered" evidence="1">
    <location>
        <begin position="140"/>
        <end position="159"/>
    </location>
</feature>
<dbReference type="OMA" id="EACIYAY"/>
<name>B3NV96_DROER</name>
<feature type="compositionally biased region" description="Acidic residues" evidence="1">
    <location>
        <begin position="853"/>
        <end position="865"/>
    </location>
</feature>
<dbReference type="SUPFAM" id="SSF48371">
    <property type="entry name" value="ARM repeat"/>
    <property type="match status" value="1"/>
</dbReference>
<organism evidence="2 3">
    <name type="scientific">Drosophila erecta</name>
    <name type="common">Fruit fly</name>
    <dbReference type="NCBI Taxonomy" id="7220"/>
    <lineage>
        <taxon>Eukaryota</taxon>
        <taxon>Metazoa</taxon>
        <taxon>Ecdysozoa</taxon>
        <taxon>Arthropoda</taxon>
        <taxon>Hexapoda</taxon>
        <taxon>Insecta</taxon>
        <taxon>Pterygota</taxon>
        <taxon>Neoptera</taxon>
        <taxon>Endopterygota</taxon>
        <taxon>Diptera</taxon>
        <taxon>Brachycera</taxon>
        <taxon>Muscomorpha</taxon>
        <taxon>Ephydroidea</taxon>
        <taxon>Drosophilidae</taxon>
        <taxon>Drosophila</taxon>
        <taxon>Sophophora</taxon>
    </lineage>
</organism>
<dbReference type="PANTHER" id="PTHR21356">
    <property type="entry name" value="ARMADILLO REPEAT CONTAINING 2"/>
    <property type="match status" value="1"/>
</dbReference>
<feature type="region of interest" description="Disordered" evidence="1">
    <location>
        <begin position="842"/>
        <end position="865"/>
    </location>
</feature>
<dbReference type="AlphaFoldDB" id="B3NV96"/>
<dbReference type="EMBL" id="CH954180">
    <property type="protein sequence ID" value="EDV46084.1"/>
    <property type="molecule type" value="Genomic_DNA"/>
</dbReference>
<protein>
    <recommendedName>
        <fullName evidence="4">Armadillo repeat-containing protein 2</fullName>
    </recommendedName>
</protein>
<dbReference type="PhylomeDB" id="B3NV96"/>
<dbReference type="InterPro" id="IPR000225">
    <property type="entry name" value="Armadillo"/>
</dbReference>
<feature type="compositionally biased region" description="Acidic residues" evidence="1">
    <location>
        <begin position="788"/>
        <end position="812"/>
    </location>
</feature>
<evidence type="ECO:0000313" key="2">
    <source>
        <dbReference type="EMBL" id="EDV46084.1"/>
    </source>
</evidence>
<dbReference type="OrthoDB" id="247006at2759"/>
<gene>
    <name evidence="2" type="primary">Dere\GG18874</name>
    <name evidence="2" type="synonym">dere_GLEANR_3671</name>
    <name evidence="2" type="synonym">GG18874</name>
    <name evidence="2" type="ORF">Dere_GG18874</name>
</gene>
<dbReference type="KEGG" id="der:6551696"/>
<proteinExistence type="predicted"/>
<dbReference type="GO" id="GO:0044782">
    <property type="term" value="P:cilium organization"/>
    <property type="evidence" value="ECO:0007669"/>
    <property type="project" value="TreeGrafter"/>
</dbReference>
<dbReference type="InterPro" id="IPR038905">
    <property type="entry name" value="ARMC2"/>
</dbReference>
<reference evidence="2 3" key="1">
    <citation type="journal article" date="2007" name="Nature">
        <title>Evolution of genes and genomes on the Drosophila phylogeny.</title>
        <authorList>
            <consortium name="Drosophila 12 Genomes Consortium"/>
            <person name="Clark A.G."/>
            <person name="Eisen M.B."/>
            <person name="Smith D.R."/>
            <person name="Bergman C.M."/>
            <person name="Oliver B."/>
            <person name="Markow T.A."/>
            <person name="Kaufman T.C."/>
            <person name="Kellis M."/>
            <person name="Gelbart W."/>
            <person name="Iyer V.N."/>
            <person name="Pollard D.A."/>
            <person name="Sackton T.B."/>
            <person name="Larracuente A.M."/>
            <person name="Singh N.D."/>
            <person name="Abad J.P."/>
            <person name="Abt D.N."/>
            <person name="Adryan B."/>
            <person name="Aguade M."/>
            <person name="Akashi H."/>
            <person name="Anderson W.W."/>
            <person name="Aquadro C.F."/>
            <person name="Ardell D.H."/>
            <person name="Arguello R."/>
            <person name="Artieri C.G."/>
            <person name="Barbash D.A."/>
            <person name="Barker D."/>
            <person name="Barsanti P."/>
            <person name="Batterham P."/>
            <person name="Batzoglou S."/>
            <person name="Begun D."/>
            <person name="Bhutkar A."/>
            <person name="Blanco E."/>
            <person name="Bosak S.A."/>
            <person name="Bradley R.K."/>
            <person name="Brand A.D."/>
            <person name="Brent M.R."/>
            <person name="Brooks A.N."/>
            <person name="Brown R.H."/>
            <person name="Butlin R.K."/>
            <person name="Caggese C."/>
            <person name="Calvi B.R."/>
            <person name="Bernardo de Carvalho A."/>
            <person name="Caspi A."/>
            <person name="Castrezana S."/>
            <person name="Celniker S.E."/>
            <person name="Chang J.L."/>
            <person name="Chapple C."/>
            <person name="Chatterji S."/>
            <person name="Chinwalla A."/>
            <person name="Civetta A."/>
            <person name="Clifton S.W."/>
            <person name="Comeron J.M."/>
            <person name="Costello J.C."/>
            <person name="Coyne J.A."/>
            <person name="Daub J."/>
            <person name="David R.G."/>
            <person name="Delcher A.L."/>
            <person name="Delehaunty K."/>
            <person name="Do C.B."/>
            <person name="Ebling H."/>
            <person name="Edwards K."/>
            <person name="Eickbush T."/>
            <person name="Evans J.D."/>
            <person name="Filipski A."/>
            <person name="Findeiss S."/>
            <person name="Freyhult E."/>
            <person name="Fulton L."/>
            <person name="Fulton R."/>
            <person name="Garcia A.C."/>
            <person name="Gardiner A."/>
            <person name="Garfield D.A."/>
            <person name="Garvin B.E."/>
            <person name="Gibson G."/>
            <person name="Gilbert D."/>
            <person name="Gnerre S."/>
            <person name="Godfrey J."/>
            <person name="Good R."/>
            <person name="Gotea V."/>
            <person name="Gravely B."/>
            <person name="Greenberg A.J."/>
            <person name="Griffiths-Jones S."/>
            <person name="Gross S."/>
            <person name="Guigo R."/>
            <person name="Gustafson E.A."/>
            <person name="Haerty W."/>
            <person name="Hahn M.W."/>
            <person name="Halligan D.L."/>
            <person name="Halpern A.L."/>
            <person name="Halter G.M."/>
            <person name="Han M.V."/>
            <person name="Heger A."/>
            <person name="Hillier L."/>
            <person name="Hinrichs A.S."/>
            <person name="Holmes I."/>
            <person name="Hoskins R.A."/>
            <person name="Hubisz M.J."/>
            <person name="Hultmark D."/>
            <person name="Huntley M.A."/>
            <person name="Jaffe D.B."/>
            <person name="Jagadeeshan S."/>
            <person name="Jeck W.R."/>
            <person name="Johnson J."/>
            <person name="Jones C.D."/>
            <person name="Jordan W.C."/>
            <person name="Karpen G.H."/>
            <person name="Kataoka E."/>
            <person name="Keightley P.D."/>
            <person name="Kheradpour P."/>
            <person name="Kirkness E.F."/>
            <person name="Koerich L.B."/>
            <person name="Kristiansen K."/>
            <person name="Kudrna D."/>
            <person name="Kulathinal R.J."/>
            <person name="Kumar S."/>
            <person name="Kwok R."/>
            <person name="Lander E."/>
            <person name="Langley C.H."/>
            <person name="Lapoint R."/>
            <person name="Lazzaro B.P."/>
            <person name="Lee S.J."/>
            <person name="Levesque L."/>
            <person name="Li R."/>
            <person name="Lin C.F."/>
            <person name="Lin M.F."/>
            <person name="Lindblad-Toh K."/>
            <person name="Llopart A."/>
            <person name="Long M."/>
            <person name="Low L."/>
            <person name="Lozovsky E."/>
            <person name="Lu J."/>
            <person name="Luo M."/>
            <person name="Machado C.A."/>
            <person name="Makalowski W."/>
            <person name="Marzo M."/>
            <person name="Matsuda M."/>
            <person name="Matzkin L."/>
            <person name="McAllister B."/>
            <person name="McBride C.S."/>
            <person name="McKernan B."/>
            <person name="McKernan K."/>
            <person name="Mendez-Lago M."/>
            <person name="Minx P."/>
            <person name="Mollenhauer M.U."/>
            <person name="Montooth K."/>
            <person name="Mount S.M."/>
            <person name="Mu X."/>
            <person name="Myers E."/>
            <person name="Negre B."/>
            <person name="Newfeld S."/>
            <person name="Nielsen R."/>
            <person name="Noor M.A."/>
            <person name="O'Grady P."/>
            <person name="Pachter L."/>
            <person name="Papaceit M."/>
            <person name="Parisi M.J."/>
            <person name="Parisi M."/>
            <person name="Parts L."/>
            <person name="Pedersen J.S."/>
            <person name="Pesole G."/>
            <person name="Phillippy A.M."/>
            <person name="Ponting C.P."/>
            <person name="Pop M."/>
            <person name="Porcelli D."/>
            <person name="Powell J.R."/>
            <person name="Prohaska S."/>
            <person name="Pruitt K."/>
            <person name="Puig M."/>
            <person name="Quesneville H."/>
            <person name="Ram K.R."/>
            <person name="Rand D."/>
            <person name="Rasmussen M.D."/>
            <person name="Reed L.K."/>
            <person name="Reenan R."/>
            <person name="Reily A."/>
            <person name="Remington K.A."/>
            <person name="Rieger T.T."/>
            <person name="Ritchie M.G."/>
            <person name="Robin C."/>
            <person name="Rogers Y.H."/>
            <person name="Rohde C."/>
            <person name="Rozas J."/>
            <person name="Rubenfield M.J."/>
            <person name="Ruiz A."/>
            <person name="Russo S."/>
            <person name="Salzberg S.L."/>
            <person name="Sanchez-Gracia A."/>
            <person name="Saranga D.J."/>
            <person name="Sato H."/>
            <person name="Schaeffer S.W."/>
            <person name="Schatz M.C."/>
            <person name="Schlenke T."/>
            <person name="Schwartz R."/>
            <person name="Segarra C."/>
            <person name="Singh R.S."/>
            <person name="Sirot L."/>
            <person name="Sirota M."/>
            <person name="Sisneros N.B."/>
            <person name="Smith C.D."/>
            <person name="Smith T.F."/>
            <person name="Spieth J."/>
            <person name="Stage D.E."/>
            <person name="Stark A."/>
            <person name="Stephan W."/>
            <person name="Strausberg R.L."/>
            <person name="Strempel S."/>
            <person name="Sturgill D."/>
            <person name="Sutton G."/>
            <person name="Sutton G.G."/>
            <person name="Tao W."/>
            <person name="Teichmann S."/>
            <person name="Tobari Y.N."/>
            <person name="Tomimura Y."/>
            <person name="Tsolas J.M."/>
            <person name="Valente V.L."/>
            <person name="Venter E."/>
            <person name="Venter J.C."/>
            <person name="Vicario S."/>
            <person name="Vieira F.G."/>
            <person name="Vilella A.J."/>
            <person name="Villasante A."/>
            <person name="Walenz B."/>
            <person name="Wang J."/>
            <person name="Wasserman M."/>
            <person name="Watts T."/>
            <person name="Wilson D."/>
            <person name="Wilson R.K."/>
            <person name="Wing R.A."/>
            <person name="Wolfner M.F."/>
            <person name="Wong A."/>
            <person name="Wong G.K."/>
            <person name="Wu C.I."/>
            <person name="Wu G."/>
            <person name="Yamamoto D."/>
            <person name="Yang H.P."/>
            <person name="Yang S.P."/>
            <person name="Yorke J.A."/>
            <person name="Yoshida K."/>
            <person name="Zdobnov E."/>
            <person name="Zhang P."/>
            <person name="Zhang Y."/>
            <person name="Zimin A.V."/>
            <person name="Baldwin J."/>
            <person name="Abdouelleil A."/>
            <person name="Abdulkadir J."/>
            <person name="Abebe A."/>
            <person name="Abera B."/>
            <person name="Abreu J."/>
            <person name="Acer S.C."/>
            <person name="Aftuck L."/>
            <person name="Alexander A."/>
            <person name="An P."/>
            <person name="Anderson E."/>
            <person name="Anderson S."/>
            <person name="Arachi H."/>
            <person name="Azer M."/>
            <person name="Bachantsang P."/>
            <person name="Barry A."/>
            <person name="Bayul T."/>
            <person name="Berlin A."/>
            <person name="Bessette D."/>
            <person name="Bloom T."/>
            <person name="Blye J."/>
            <person name="Boguslavskiy L."/>
            <person name="Bonnet C."/>
            <person name="Boukhgalter B."/>
            <person name="Bourzgui I."/>
            <person name="Brown A."/>
            <person name="Cahill P."/>
            <person name="Channer S."/>
            <person name="Cheshatsang Y."/>
            <person name="Chuda L."/>
            <person name="Citroen M."/>
            <person name="Collymore A."/>
            <person name="Cooke P."/>
            <person name="Costello M."/>
            <person name="D'Aco K."/>
            <person name="Daza R."/>
            <person name="De Haan G."/>
            <person name="DeGray S."/>
            <person name="DeMaso C."/>
            <person name="Dhargay N."/>
            <person name="Dooley K."/>
            <person name="Dooley E."/>
            <person name="Doricent M."/>
            <person name="Dorje P."/>
            <person name="Dorjee K."/>
            <person name="Dupes A."/>
            <person name="Elong R."/>
            <person name="Falk J."/>
            <person name="Farina A."/>
            <person name="Faro S."/>
            <person name="Ferguson D."/>
            <person name="Fisher S."/>
            <person name="Foley C.D."/>
            <person name="Franke A."/>
            <person name="Friedrich D."/>
            <person name="Gadbois L."/>
            <person name="Gearin G."/>
            <person name="Gearin C.R."/>
            <person name="Giannoukos G."/>
            <person name="Goode T."/>
            <person name="Graham J."/>
            <person name="Grandbois E."/>
            <person name="Grewal S."/>
            <person name="Gyaltsen K."/>
            <person name="Hafez N."/>
            <person name="Hagos B."/>
            <person name="Hall J."/>
            <person name="Henson C."/>
            <person name="Hollinger A."/>
            <person name="Honan T."/>
            <person name="Huard M.D."/>
            <person name="Hughes L."/>
            <person name="Hurhula B."/>
            <person name="Husby M.E."/>
            <person name="Kamat A."/>
            <person name="Kanga B."/>
            <person name="Kashin S."/>
            <person name="Khazanovich D."/>
            <person name="Kisner P."/>
            <person name="Lance K."/>
            <person name="Lara M."/>
            <person name="Lee W."/>
            <person name="Lennon N."/>
            <person name="Letendre F."/>
            <person name="LeVine R."/>
            <person name="Lipovsky A."/>
            <person name="Liu X."/>
            <person name="Liu J."/>
            <person name="Liu S."/>
            <person name="Lokyitsang T."/>
            <person name="Lokyitsang Y."/>
            <person name="Lubonja R."/>
            <person name="Lui A."/>
            <person name="MacDonald P."/>
            <person name="Magnisalis V."/>
            <person name="Maru K."/>
            <person name="Matthews C."/>
            <person name="McCusker W."/>
            <person name="McDonough S."/>
            <person name="Mehta T."/>
            <person name="Meldrim J."/>
            <person name="Meneus L."/>
            <person name="Mihai O."/>
            <person name="Mihalev A."/>
            <person name="Mihova T."/>
            <person name="Mittelman R."/>
            <person name="Mlenga V."/>
            <person name="Montmayeur A."/>
            <person name="Mulrain L."/>
            <person name="Navidi A."/>
            <person name="Naylor J."/>
            <person name="Negash T."/>
            <person name="Nguyen T."/>
            <person name="Nguyen N."/>
            <person name="Nicol R."/>
            <person name="Norbu C."/>
            <person name="Norbu N."/>
            <person name="Novod N."/>
            <person name="O'Neill B."/>
            <person name="Osman S."/>
            <person name="Markiewicz E."/>
            <person name="Oyono O.L."/>
            <person name="Patti C."/>
            <person name="Phunkhang P."/>
            <person name="Pierre F."/>
            <person name="Priest M."/>
            <person name="Raghuraman S."/>
            <person name="Rege F."/>
            <person name="Reyes R."/>
            <person name="Rise C."/>
            <person name="Rogov P."/>
            <person name="Ross K."/>
            <person name="Ryan E."/>
            <person name="Settipalli S."/>
            <person name="Shea T."/>
            <person name="Sherpa N."/>
            <person name="Shi L."/>
            <person name="Shih D."/>
            <person name="Sparrow T."/>
            <person name="Spaulding J."/>
            <person name="Stalker J."/>
            <person name="Stange-Thomann N."/>
            <person name="Stavropoulos S."/>
            <person name="Stone C."/>
            <person name="Strader C."/>
            <person name="Tesfaye S."/>
            <person name="Thomson T."/>
            <person name="Thoulutsang Y."/>
            <person name="Thoulutsang D."/>
            <person name="Topham K."/>
            <person name="Topping I."/>
            <person name="Tsamla T."/>
            <person name="Vassiliev H."/>
            <person name="Vo A."/>
            <person name="Wangchuk T."/>
            <person name="Wangdi T."/>
            <person name="Weiand M."/>
            <person name="Wilkinson J."/>
            <person name="Wilson A."/>
            <person name="Yadav S."/>
            <person name="Young G."/>
            <person name="Yu Q."/>
            <person name="Zembek L."/>
            <person name="Zhong D."/>
            <person name="Zimmer A."/>
            <person name="Zwirko Z."/>
            <person name="Jaffe D.B."/>
            <person name="Alvarez P."/>
            <person name="Brockman W."/>
            <person name="Butler J."/>
            <person name="Chin C."/>
            <person name="Gnerre S."/>
            <person name="Grabherr M."/>
            <person name="Kleber M."/>
            <person name="Mauceli E."/>
            <person name="MacCallum I."/>
        </authorList>
    </citation>
    <scope>NUCLEOTIDE SEQUENCE [LARGE SCALE GENOMIC DNA]</scope>
    <source>
        <strain evidence="2 3">TSC#14021-0224.01</strain>
    </source>
</reference>
<feature type="compositionally biased region" description="Basic residues" evidence="1">
    <location>
        <begin position="38"/>
        <end position="48"/>
    </location>
</feature>
<feature type="compositionally biased region" description="Polar residues" evidence="1">
    <location>
        <begin position="842"/>
        <end position="852"/>
    </location>
</feature>
<sequence>MSLLLRRRSRSETRPQANPVEKAKQPESDKSDRQQQQAKHHQMRHHQPHASEQNLNKLGLVSSGASGMGRRKTSAELISEAKMFLGESVNAVPLMATGGARLVSTRRPITPRESGRVLYGKVALAGRPPSAFSMRYLQNEKPSTPRQLPALSGSGPPTPMPTRNGALLCQSSTETLIELLKQHSGLKDCSDETVQHINAILQELYTRVRKQERNYKRGFILGGLYGLVECSSPRVLLAVARVVLALRVTGSNLTGACKLIFKVARHEQHDALFHEHDVLELLIDGLGHASPLDEPEACIYAYGCIRFLTASSAQERDDALNRNWIGLESTGESHSLPIPALMPPALSAISTSLCPRKLTGQQTLVSRLARHGAVELMILHLQMLNEAGATKRLQGPPLHTLYQLSAAMRALADVSQQQQRLQLQLQLACPHLIRAAEVSMGELEVQANVVRTLSVLSEDSDCCETLHNYAARIGLLLGPSCAGGGQCSERLLAVLSRLGYMLGNILAKHESARIQYFHNDVAMEYLLNVLEQLNERSPSSVAHLDAQIKLIRVVANMSVNPEVGAGLGNVRSLGAVLLKLLSKTSEELTKKKSPEQQELLHATLGALHNLCFYQDKQAAVQPLAKGSLQSLIDDLSASLAKVLGNCQTSVTKVELARVLGNLTRNEQARRCFCAAGGLPLMVQQLTKQAAGQDYELRTCAIGVLVNLLGDGEQRGPFLQLRGAELLSLLLRGSLEQEDWFLANIVCQALWNLLIDGHCAANLCQSGNILDEVSDLLADYLDEDRLSPGDDDNDNDEDDQERESEDLDATETDAEAHDALWEDFALVATDLLERIQNNFDRQQQSQALLPQNADNEDDNDVFIEEM</sequence>
<dbReference type="GO" id="GO:0009653">
    <property type="term" value="P:anatomical structure morphogenesis"/>
    <property type="evidence" value="ECO:0007669"/>
    <property type="project" value="UniProtKB-ARBA"/>
</dbReference>
<dbReference type="HOGENOM" id="CLU_014433_0_0_1"/>
<dbReference type="SMART" id="SM00185">
    <property type="entry name" value="ARM"/>
    <property type="match status" value="4"/>
</dbReference>
<dbReference type="eggNOG" id="KOG1048">
    <property type="taxonomic scope" value="Eukaryota"/>
</dbReference>
<evidence type="ECO:0000313" key="3">
    <source>
        <dbReference type="Proteomes" id="UP000008711"/>
    </source>
</evidence>
<accession>B3NV96</accession>
<reference evidence="2 3" key="2">
    <citation type="journal article" date="2008" name="Bioinformatics">
        <title>Assembly reconciliation.</title>
        <authorList>
            <person name="Zimin A.V."/>
            <person name="Smith D.R."/>
            <person name="Sutton G."/>
            <person name="Yorke J.A."/>
        </authorList>
    </citation>
    <scope>NUCLEOTIDE SEQUENCE [LARGE SCALE GENOMIC DNA]</scope>
    <source>
        <strain evidence="2 3">TSC#14021-0224.01</strain>
    </source>
</reference>
<feature type="region of interest" description="Disordered" evidence="1">
    <location>
        <begin position="782"/>
        <end position="813"/>
    </location>
</feature>
<feature type="compositionally biased region" description="Basic and acidic residues" evidence="1">
    <location>
        <begin position="21"/>
        <end position="33"/>
    </location>
</feature>
<dbReference type="InterPro" id="IPR011989">
    <property type="entry name" value="ARM-like"/>
</dbReference>
<dbReference type="PANTHER" id="PTHR21356:SF1">
    <property type="entry name" value="ARMADILLO REPEAT-CONTAINING PROTEIN 2"/>
    <property type="match status" value="1"/>
</dbReference>
<dbReference type="Gene3D" id="1.25.10.10">
    <property type="entry name" value="Leucine-rich Repeat Variant"/>
    <property type="match status" value="2"/>
</dbReference>
<keyword evidence="3" id="KW-1185">Reference proteome</keyword>